<dbReference type="PANTHER" id="PTHR11063:SF8">
    <property type="entry name" value="DELTA-1-PYRROLINE-5-CARBOXYLATE SYNTHASE"/>
    <property type="match status" value="1"/>
</dbReference>
<dbReference type="FunFam" id="3.40.309.10:FF:000006">
    <property type="entry name" value="Gamma-glutamyl phosphate reductase"/>
    <property type="match status" value="1"/>
</dbReference>
<comment type="pathway">
    <text evidence="1 7">Amino-acid biosynthesis; L-proline biosynthesis; L-glutamate 5-semialdehyde from L-glutamate: step 2/2.</text>
</comment>
<dbReference type="InterPro" id="IPR016161">
    <property type="entry name" value="Ald_DH/histidinol_DH"/>
</dbReference>
<dbReference type="Proteomes" id="UP000000933">
    <property type="component" value="Chromosome"/>
</dbReference>
<evidence type="ECO:0000313" key="9">
    <source>
        <dbReference type="EMBL" id="CBH24363.1"/>
    </source>
</evidence>
<dbReference type="InterPro" id="IPR020593">
    <property type="entry name" value="G-glutamylP_reductase_CS"/>
</dbReference>
<organism evidence="9 10">
    <name type="scientific">Salinibacter ruber (strain M8)</name>
    <dbReference type="NCBI Taxonomy" id="761659"/>
    <lineage>
        <taxon>Bacteria</taxon>
        <taxon>Pseudomonadati</taxon>
        <taxon>Rhodothermota</taxon>
        <taxon>Rhodothermia</taxon>
        <taxon>Rhodothermales</taxon>
        <taxon>Salinibacteraceae</taxon>
        <taxon>Salinibacter</taxon>
    </lineage>
</organism>
<sequence>MNKQINSVAPMSDTTSEALSVDALAADCKAAARELSTLSTETKNRTLRRMADALEADEKAILAANGKDVSAAREEGLDDALIDRLVLNPDRIGTMADALRDVSSFADPVGEMGGTTKRPSGIEVGKMRIPLGVIGMIYEARPNVTADAAGLCFKAGNAVLLRGGSNAFHSNQAVAAALHTALEAEGVPPAAVTLIPTTDRAAVQEMLTLNQHLDLIIPRGGEGLIRFVDETSQIPVIKHYKGVCHLYVDEDADLEVAEDLLLDGKVSRPSVCNALETLLVHADVADDFLPRARALLDDAGVELRGDDRTRQLLPGVGAATEDDYAAEYLDLTLAARVVESDDEALDHIAEYGSNHTEVIVTDRLPTARRFVRSVDASVVLVNASSRFSDGGELGLGAEIGISTTKLHAYGPMGLEALTTGKFVVYGEGETRHPVEK</sequence>
<keyword evidence="7" id="KW-0963">Cytoplasm</keyword>
<comment type="function">
    <text evidence="7">Catalyzes the NADPH-dependent reduction of L-glutamate 5-phosphate into L-glutamate 5-semialdehyde and phosphate. The product spontaneously undergoes cyclization to form 1-pyrroline-5-carboxylate.</text>
</comment>
<dbReference type="SUPFAM" id="SSF53720">
    <property type="entry name" value="ALDH-like"/>
    <property type="match status" value="1"/>
</dbReference>
<gene>
    <name evidence="7 9" type="primary">proA</name>
    <name evidence="9" type="ordered locus">SRM_01442</name>
</gene>
<dbReference type="Pfam" id="PF00171">
    <property type="entry name" value="Aldedh"/>
    <property type="match status" value="1"/>
</dbReference>
<dbReference type="NCBIfam" id="NF001221">
    <property type="entry name" value="PRK00197.1"/>
    <property type="match status" value="1"/>
</dbReference>
<feature type="domain" description="Aldehyde dehydrogenase" evidence="8">
    <location>
        <begin position="17"/>
        <end position="297"/>
    </location>
</feature>
<dbReference type="PIRSF" id="PIRSF000151">
    <property type="entry name" value="GPR"/>
    <property type="match status" value="1"/>
</dbReference>
<evidence type="ECO:0000256" key="3">
    <source>
        <dbReference type="ARBA" id="ARBA00022650"/>
    </source>
</evidence>
<dbReference type="InterPro" id="IPR016163">
    <property type="entry name" value="Ald_DH_C"/>
</dbReference>
<keyword evidence="4 7" id="KW-0521">NADP</keyword>
<dbReference type="InterPro" id="IPR015590">
    <property type="entry name" value="Aldehyde_DH_dom"/>
</dbReference>
<evidence type="ECO:0000256" key="4">
    <source>
        <dbReference type="ARBA" id="ARBA00022857"/>
    </source>
</evidence>
<dbReference type="CDD" id="cd07079">
    <property type="entry name" value="ALDH_F18-19_ProA-GPR"/>
    <property type="match status" value="1"/>
</dbReference>
<dbReference type="EMBL" id="FP565814">
    <property type="protein sequence ID" value="CBH24363.1"/>
    <property type="molecule type" value="Genomic_DNA"/>
</dbReference>
<keyword evidence="3 7" id="KW-0641">Proline biosynthesis</keyword>
<evidence type="ECO:0000313" key="10">
    <source>
        <dbReference type="Proteomes" id="UP000000933"/>
    </source>
</evidence>
<dbReference type="GO" id="GO:0005737">
    <property type="term" value="C:cytoplasm"/>
    <property type="evidence" value="ECO:0007669"/>
    <property type="project" value="UniProtKB-SubCell"/>
</dbReference>
<dbReference type="GO" id="GO:0050661">
    <property type="term" value="F:NADP binding"/>
    <property type="evidence" value="ECO:0007669"/>
    <property type="project" value="InterPro"/>
</dbReference>
<keyword evidence="5 7" id="KW-0560">Oxidoreductase</keyword>
<keyword evidence="2 7" id="KW-0028">Amino-acid biosynthesis</keyword>
<name>D5H8K8_SALRM</name>
<dbReference type="PROSITE" id="PS01223">
    <property type="entry name" value="PROA"/>
    <property type="match status" value="1"/>
</dbReference>
<evidence type="ECO:0000256" key="7">
    <source>
        <dbReference type="HAMAP-Rule" id="MF_00412"/>
    </source>
</evidence>
<dbReference type="PANTHER" id="PTHR11063">
    <property type="entry name" value="GLUTAMATE SEMIALDEHYDE DEHYDROGENASE"/>
    <property type="match status" value="1"/>
</dbReference>
<protein>
    <recommendedName>
        <fullName evidence="7">Gamma-glutamyl phosphate reductase</fullName>
        <shortName evidence="7">GPR</shortName>
        <ecNumber evidence="7">1.2.1.41</ecNumber>
    </recommendedName>
    <alternativeName>
        <fullName evidence="7">Glutamate-5-semialdehyde dehydrogenase</fullName>
    </alternativeName>
    <alternativeName>
        <fullName evidence="7">Glutamyl-gamma-semialdehyde dehydrogenase</fullName>
        <shortName evidence="7">GSA dehydrogenase</shortName>
    </alternativeName>
</protein>
<reference evidence="9 10" key="1">
    <citation type="journal article" date="2010" name="ISME J.">
        <title>Fine-scale evolution: genomic, phenotypic and ecological differentiation in two coexisting Salinibacter ruber strains.</title>
        <authorList>
            <person name="Pena A."/>
            <person name="Teeling H."/>
            <person name="Huerta-Cepas J."/>
            <person name="Santos F."/>
            <person name="Yarza P."/>
            <person name="Brito-Echeverria J."/>
            <person name="Lucio M."/>
            <person name="Schmitt-Kopplin P."/>
            <person name="Meseguer I."/>
            <person name="Schenowitz C."/>
            <person name="Dossat C."/>
            <person name="Barbe V."/>
            <person name="Dopazo J."/>
            <person name="Rossello-Mora R."/>
            <person name="Schuler M."/>
            <person name="Glockner F.O."/>
            <person name="Amann R."/>
            <person name="Gabaldon T."/>
            <person name="Anton J."/>
        </authorList>
    </citation>
    <scope>NUCLEOTIDE SEQUENCE [LARGE SCALE GENOMIC DNA]</scope>
    <source>
        <strain evidence="9 10">M8</strain>
    </source>
</reference>
<dbReference type="Gene3D" id="3.40.309.10">
    <property type="entry name" value="Aldehyde Dehydrogenase, Chain A, domain 2"/>
    <property type="match status" value="1"/>
</dbReference>
<comment type="similarity">
    <text evidence="7">Belongs to the gamma-glutamyl phosphate reductase family.</text>
</comment>
<comment type="subcellular location">
    <subcellularLocation>
        <location evidence="7">Cytoplasm</location>
    </subcellularLocation>
</comment>
<reference evidence="10" key="2">
    <citation type="submission" date="2010-04" db="EMBL/GenBank/DDBJ databases">
        <title>Genome sequence of Salinibacter ruber M8.</title>
        <authorList>
            <consortium name="Genoscope"/>
        </authorList>
    </citation>
    <scope>NUCLEOTIDE SEQUENCE [LARGE SCALE GENOMIC DNA]</scope>
    <source>
        <strain evidence="10">M8</strain>
    </source>
</reference>
<dbReference type="HAMAP" id="MF_00412">
    <property type="entry name" value="ProA"/>
    <property type="match status" value="1"/>
</dbReference>
<dbReference type="HOGENOM" id="CLU_030231_0_0_10"/>
<proteinExistence type="inferred from homology"/>
<dbReference type="AlphaFoldDB" id="D5H8K8"/>
<comment type="catalytic activity">
    <reaction evidence="6 7">
        <text>L-glutamate 5-semialdehyde + phosphate + NADP(+) = L-glutamyl 5-phosphate + NADPH + H(+)</text>
        <dbReference type="Rhea" id="RHEA:19541"/>
        <dbReference type="ChEBI" id="CHEBI:15378"/>
        <dbReference type="ChEBI" id="CHEBI:43474"/>
        <dbReference type="ChEBI" id="CHEBI:57783"/>
        <dbReference type="ChEBI" id="CHEBI:58066"/>
        <dbReference type="ChEBI" id="CHEBI:58274"/>
        <dbReference type="ChEBI" id="CHEBI:58349"/>
        <dbReference type="EC" id="1.2.1.41"/>
    </reaction>
</comment>
<dbReference type="Gene3D" id="3.40.605.10">
    <property type="entry name" value="Aldehyde Dehydrogenase, Chain A, domain 1"/>
    <property type="match status" value="1"/>
</dbReference>
<dbReference type="EC" id="1.2.1.41" evidence="7"/>
<evidence type="ECO:0000256" key="5">
    <source>
        <dbReference type="ARBA" id="ARBA00023002"/>
    </source>
</evidence>
<dbReference type="GO" id="GO:0055129">
    <property type="term" value="P:L-proline biosynthetic process"/>
    <property type="evidence" value="ECO:0007669"/>
    <property type="project" value="UniProtKB-UniRule"/>
</dbReference>
<evidence type="ECO:0000256" key="2">
    <source>
        <dbReference type="ARBA" id="ARBA00022605"/>
    </source>
</evidence>
<evidence type="ECO:0000256" key="1">
    <source>
        <dbReference type="ARBA" id="ARBA00004985"/>
    </source>
</evidence>
<dbReference type="KEGG" id="srm:SRM_01442"/>
<dbReference type="GO" id="GO:0004350">
    <property type="term" value="F:glutamate-5-semialdehyde dehydrogenase activity"/>
    <property type="evidence" value="ECO:0007669"/>
    <property type="project" value="UniProtKB-UniRule"/>
</dbReference>
<dbReference type="PATRIC" id="fig|761659.10.peg.1580"/>
<accession>D5H8K8</accession>
<dbReference type="NCBIfam" id="TIGR00407">
    <property type="entry name" value="proA"/>
    <property type="match status" value="1"/>
</dbReference>
<dbReference type="InterPro" id="IPR012134">
    <property type="entry name" value="Glu-5-SA_DH"/>
</dbReference>
<dbReference type="UniPathway" id="UPA00098">
    <property type="reaction ID" value="UER00360"/>
</dbReference>
<evidence type="ECO:0000259" key="8">
    <source>
        <dbReference type="Pfam" id="PF00171"/>
    </source>
</evidence>
<evidence type="ECO:0000256" key="6">
    <source>
        <dbReference type="ARBA" id="ARBA00049024"/>
    </source>
</evidence>
<dbReference type="InterPro" id="IPR000965">
    <property type="entry name" value="GPR_dom"/>
</dbReference>
<dbReference type="InterPro" id="IPR016162">
    <property type="entry name" value="Ald_DH_N"/>
</dbReference>